<dbReference type="Proteomes" id="UP000182178">
    <property type="component" value="Unassembled WGS sequence"/>
</dbReference>
<feature type="domain" description="Rcc01698-like C-terminal" evidence="4">
    <location>
        <begin position="1061"/>
        <end position="1161"/>
    </location>
</feature>
<dbReference type="InterPro" id="IPR017853">
    <property type="entry name" value="GH"/>
</dbReference>
<dbReference type="Gene3D" id="3.20.20.80">
    <property type="entry name" value="Glycosidases"/>
    <property type="match status" value="1"/>
</dbReference>
<dbReference type="Pfam" id="PF13550">
    <property type="entry name" value="Phage-tail_3"/>
    <property type="match status" value="1"/>
</dbReference>
<dbReference type="RefSeq" id="WP_055460812.1">
    <property type="nucleotide sequence ID" value="NZ_CYHC01000014.1"/>
</dbReference>
<organism evidence="5 6">
    <name type="scientific">Chelatococcus sambhunathii</name>
    <dbReference type="NCBI Taxonomy" id="363953"/>
    <lineage>
        <taxon>Bacteria</taxon>
        <taxon>Pseudomonadati</taxon>
        <taxon>Pseudomonadota</taxon>
        <taxon>Alphaproteobacteria</taxon>
        <taxon>Hyphomicrobiales</taxon>
        <taxon>Chelatococcaceae</taxon>
        <taxon>Chelatococcus</taxon>
    </lineage>
</organism>
<comment type="caution">
    <text evidence="5">The sequence shown here is derived from an EMBL/GenBank/DDBJ whole genome shotgun (WGS) entry which is preliminary data.</text>
</comment>
<dbReference type="InterPro" id="IPR032876">
    <property type="entry name" value="J_dom"/>
</dbReference>
<protein>
    <submittedName>
        <fullName evidence="5">Phage tail protein/GTA TIM-barrel-like domain</fullName>
    </submittedName>
</protein>
<dbReference type="CDD" id="cd19607">
    <property type="entry name" value="GTA_TIM-barrel-like"/>
    <property type="match status" value="1"/>
</dbReference>
<reference evidence="5 6" key="1">
    <citation type="submission" date="2015-08" db="EMBL/GenBank/DDBJ databases">
        <authorList>
            <person name="Varghese N."/>
        </authorList>
    </citation>
    <scope>NUCLEOTIDE SEQUENCE [LARGE SCALE GENOMIC DNA]</scope>
    <source>
        <strain evidence="5 6">DSM 18167</strain>
    </source>
</reference>
<dbReference type="InterPro" id="IPR025195">
    <property type="entry name" value="GTA_TIM_dom"/>
</dbReference>
<keyword evidence="6" id="KW-1185">Reference proteome</keyword>
<dbReference type="InterPro" id="IPR056490">
    <property type="entry name" value="Rcc01698_C"/>
</dbReference>
<feature type="domain" description="GTA TIM-barrel-like" evidence="2">
    <location>
        <begin position="451"/>
        <end position="750"/>
    </location>
</feature>
<feature type="domain" description="Tip attachment protein J" evidence="3">
    <location>
        <begin position="807"/>
        <end position="970"/>
    </location>
</feature>
<evidence type="ECO:0000259" key="4">
    <source>
        <dbReference type="Pfam" id="PF23666"/>
    </source>
</evidence>
<dbReference type="Pfam" id="PF13547">
    <property type="entry name" value="GTA_TIM"/>
    <property type="match status" value="1"/>
</dbReference>
<name>A0ABM9U955_9HYPH</name>
<accession>A0ABM9U955</accession>
<proteinExistence type="predicted"/>
<feature type="compositionally biased region" description="Gly residues" evidence="1">
    <location>
        <begin position="96"/>
        <end position="109"/>
    </location>
</feature>
<evidence type="ECO:0000256" key="1">
    <source>
        <dbReference type="SAM" id="MobiDB-lite"/>
    </source>
</evidence>
<evidence type="ECO:0000313" key="5">
    <source>
        <dbReference type="EMBL" id="CUA90595.1"/>
    </source>
</evidence>
<gene>
    <name evidence="5" type="ORF">Ga0061061_11417</name>
</gene>
<evidence type="ECO:0000259" key="3">
    <source>
        <dbReference type="Pfam" id="PF13550"/>
    </source>
</evidence>
<feature type="region of interest" description="Disordered" evidence="1">
    <location>
        <begin position="91"/>
        <end position="111"/>
    </location>
</feature>
<sequence length="1320" mass="143415">MASLVLTVAGYAVGGPIGALVGSFAGSFIDRKLFAPPPVNINNTQEGPRLTDLFVTSSSEGAPVLRVIGRMRVSPQMIWATNFREVVTVSTQTQTSGGGGGKGGGGGGASSTVTTTTTTYSYFVSFALGLCEGPIVGIGGVWADGKPLDMSQYTFRLYKGDETQGPDPKIAAVEGAGRVPGFRGLAYLVFEEMPLEKFGNRIPQITVEVIRRPSATGVRLEDVLTAVTIIPGLGEFVYATDTVYRSDGLGHSVAENRHGSHGKSDFLVALDQLQASAPNVNAVSLVVAWHGTDLRCSNCEIKPKVEFGASKVTTPWSWQVSGIGRGSADVVSSDSFGALLGGAPADRSVVQAITELKARGFRVVLYPFVMMDIPAGNGLTNPYSDNAAASGQPVFPWRGRITCSPAPGYAGTVDKTAAAASQIDAFFGAAAPSDFGAWNGDTIPYSGPNEWSYRRFILHYAKLAVAAGGVDAFLIGSEMVALNRVRSGASTFPAVSHMVALAADVRTIVGSSCKVGYAADWSEYANFRPDDGSNDVYFHLDPLWASANIDFVGVDNYMPLSDWRSGRLHLDAQAGVPSIYAQSYLQGNIEGGELFDWFYASGEDRKTQTRTPVTDGAYGKPWVFRFKDFYGWWANQHYDRPGGVESASPTAWVPQSKPIWFTEFGCPAIDKGSNQPNVFYDPKSSESVLPYVSTGRRDDLIQRAFLEAHITYWNPAAGHNPTSSVYGGPMIDPASLFAWTWDARPYPRYPNSSLIWRDAANWRRGHWLSGRLGLVTLADTVQEICSGLGVSIDTSGVNGIVRGYTIDSIMSPRNALSPLMQVYFFDAVESGRSIRFVQRGGSPVASVTMDDLVDSGNEDKRFYTLTRAQETDLPETAHLRFLDPDNDYQSADVYSRRLRGSSRRTIELTPALALDYSEAQGIADALLVDTWVMRERADLTLPPSAYALEPTDVVTLDLNGRSFEMRIEQLGYERNRPARLVRTDEATYGAPDAPSRLRQPRPEAEPGPAVLHIMDLPVLTASEIAGVPRLAAYAEPWARVDVFRSPATSGFVRDQFIVNRATIGRTLFDFYSGPVWTWDMANSLYVQLPSTQALTSLDDAFVLAGGNTCAIQNADGEWEILQFASAELIAPDQYRLTRLIRGQLGSEYAMRDPVGPGAPFVMLDATVVQSTIAVTERHNPWTWKWGPSTKAIDDPTFRAVTFSFDGVGLRPYSPVHLAGARDPATFDWTLSWIRRTRIDGDNWEAPDVPLGEEVELYDLDIIDIGTGAVRRTARVNQPAFLYTATMQAADFGTTQSQVKFAVYQISLAYGHGTGAIKTVP</sequence>
<dbReference type="EMBL" id="CYHC01000014">
    <property type="protein sequence ID" value="CUA90595.1"/>
    <property type="molecule type" value="Genomic_DNA"/>
</dbReference>
<dbReference type="SUPFAM" id="SSF51445">
    <property type="entry name" value="(Trans)glycosidases"/>
    <property type="match status" value="1"/>
</dbReference>
<evidence type="ECO:0000313" key="6">
    <source>
        <dbReference type="Proteomes" id="UP000182178"/>
    </source>
</evidence>
<evidence type="ECO:0000259" key="2">
    <source>
        <dbReference type="Pfam" id="PF13547"/>
    </source>
</evidence>
<dbReference type="Pfam" id="PF23666">
    <property type="entry name" value="Rcc01698_C"/>
    <property type="match status" value="1"/>
</dbReference>